<dbReference type="Proteomes" id="UP000765509">
    <property type="component" value="Unassembled WGS sequence"/>
</dbReference>
<organism evidence="2 3">
    <name type="scientific">Austropuccinia psidii MF-1</name>
    <dbReference type="NCBI Taxonomy" id="1389203"/>
    <lineage>
        <taxon>Eukaryota</taxon>
        <taxon>Fungi</taxon>
        <taxon>Dikarya</taxon>
        <taxon>Basidiomycota</taxon>
        <taxon>Pucciniomycotina</taxon>
        <taxon>Pucciniomycetes</taxon>
        <taxon>Pucciniales</taxon>
        <taxon>Sphaerophragmiaceae</taxon>
        <taxon>Austropuccinia</taxon>
    </lineage>
</organism>
<dbReference type="AlphaFoldDB" id="A0A9Q3B854"/>
<sequence length="128" mass="14891">MEIDSNKNFRFSEWETGSGTPDSEDTDSEGIETPILGKSSPEMNNEFFSALIKTYSKHKQCGILLQMLKQKYRSPGLESQLEEIWLRNYKDNNFFFIYGLLYNTEKHTSALKVVESDHISLILQEFHD</sequence>
<evidence type="ECO:0000313" key="3">
    <source>
        <dbReference type="Proteomes" id="UP000765509"/>
    </source>
</evidence>
<name>A0A9Q3B854_9BASI</name>
<gene>
    <name evidence="2" type="ORF">O181_000147</name>
</gene>
<accession>A0A9Q3B854</accession>
<protein>
    <submittedName>
        <fullName evidence="2">Uncharacterized protein</fullName>
    </submittedName>
</protein>
<evidence type="ECO:0000256" key="1">
    <source>
        <dbReference type="SAM" id="MobiDB-lite"/>
    </source>
</evidence>
<keyword evidence="3" id="KW-1185">Reference proteome</keyword>
<evidence type="ECO:0000313" key="2">
    <source>
        <dbReference type="EMBL" id="MBW0460432.1"/>
    </source>
</evidence>
<feature type="region of interest" description="Disordered" evidence="1">
    <location>
        <begin position="1"/>
        <end position="40"/>
    </location>
</feature>
<comment type="caution">
    <text evidence="2">The sequence shown here is derived from an EMBL/GenBank/DDBJ whole genome shotgun (WGS) entry which is preliminary data.</text>
</comment>
<proteinExistence type="predicted"/>
<feature type="compositionally biased region" description="Basic and acidic residues" evidence="1">
    <location>
        <begin position="1"/>
        <end position="13"/>
    </location>
</feature>
<dbReference type="EMBL" id="AVOT02000015">
    <property type="protein sequence ID" value="MBW0460432.1"/>
    <property type="molecule type" value="Genomic_DNA"/>
</dbReference>
<reference evidence="2" key="1">
    <citation type="submission" date="2021-03" db="EMBL/GenBank/DDBJ databases">
        <title>Draft genome sequence of rust myrtle Austropuccinia psidii MF-1, a brazilian biotype.</title>
        <authorList>
            <person name="Quecine M.C."/>
            <person name="Pachon D.M.R."/>
            <person name="Bonatelli M.L."/>
            <person name="Correr F.H."/>
            <person name="Franceschini L.M."/>
            <person name="Leite T.F."/>
            <person name="Margarido G.R.A."/>
            <person name="Almeida C.A."/>
            <person name="Ferrarezi J.A."/>
            <person name="Labate C.A."/>
        </authorList>
    </citation>
    <scope>NUCLEOTIDE SEQUENCE</scope>
    <source>
        <strain evidence="2">MF-1</strain>
    </source>
</reference>